<name>A0A379ARI3_AVIAV</name>
<dbReference type="EMBL" id="UGSP01000001">
    <property type="protein sequence ID" value="SUB24298.1"/>
    <property type="molecule type" value="Genomic_DNA"/>
</dbReference>
<keyword evidence="1" id="KW-1133">Transmembrane helix</keyword>
<feature type="domain" description="DUF4328" evidence="2">
    <location>
        <begin position="56"/>
        <end position="173"/>
    </location>
</feature>
<reference evidence="3 4" key="1">
    <citation type="submission" date="2018-06" db="EMBL/GenBank/DDBJ databases">
        <authorList>
            <consortium name="Pathogen Informatics"/>
            <person name="Doyle S."/>
        </authorList>
    </citation>
    <scope>NUCLEOTIDE SEQUENCE [LARGE SCALE GENOMIC DNA]</scope>
    <source>
        <strain evidence="4">NCTC 11297</strain>
    </source>
</reference>
<keyword evidence="1" id="KW-0472">Membrane</keyword>
<keyword evidence="1" id="KW-0812">Transmembrane</keyword>
<protein>
    <recommendedName>
        <fullName evidence="2">DUF4328 domain-containing protein</fullName>
    </recommendedName>
</protein>
<feature type="transmembrane region" description="Helical" evidence="1">
    <location>
        <begin position="155"/>
        <end position="174"/>
    </location>
</feature>
<dbReference type="Proteomes" id="UP000255098">
    <property type="component" value="Unassembled WGS sequence"/>
</dbReference>
<dbReference type="RefSeq" id="WP_115249525.1">
    <property type="nucleotide sequence ID" value="NZ_UGSP01000001.1"/>
</dbReference>
<sequence>MLKNKYLTKVCLALLLILFSMEVFQFLITVYAKIVIFRVENYTVTEAETNFLEWFDEYSILFIGCHFLVAFYFGIFYFIWLSRANFNFFLLGDKELTYNTLIVGWRFVIIPIPIRIPIPIDNLWKPWKPYSAFKEIIAKSHQLAFGSVHNKKTEMILFMWWILFLISLLLWISLAKNLQSRELLNLILFLYIFEILKSIFLFYLIYNVDKWQRKANQSKPISLQKS</sequence>
<feature type="transmembrane region" description="Helical" evidence="1">
    <location>
        <begin position="58"/>
        <end position="80"/>
    </location>
</feature>
<evidence type="ECO:0000313" key="3">
    <source>
        <dbReference type="EMBL" id="SUB24298.1"/>
    </source>
</evidence>
<keyword evidence="4" id="KW-1185">Reference proteome</keyword>
<dbReference type="InterPro" id="IPR025565">
    <property type="entry name" value="DUF4328"/>
</dbReference>
<feature type="transmembrane region" description="Helical" evidence="1">
    <location>
        <begin position="186"/>
        <end position="206"/>
    </location>
</feature>
<dbReference type="GeneID" id="300133540"/>
<dbReference type="Pfam" id="PF14219">
    <property type="entry name" value="DUF4328"/>
    <property type="match status" value="1"/>
</dbReference>
<evidence type="ECO:0000259" key="2">
    <source>
        <dbReference type="Pfam" id="PF14219"/>
    </source>
</evidence>
<proteinExistence type="predicted"/>
<evidence type="ECO:0000256" key="1">
    <source>
        <dbReference type="SAM" id="Phobius"/>
    </source>
</evidence>
<organism evidence="3 4">
    <name type="scientific">Avibacterium avium</name>
    <name type="common">Pasteurella avium</name>
    <dbReference type="NCBI Taxonomy" id="751"/>
    <lineage>
        <taxon>Bacteria</taxon>
        <taxon>Pseudomonadati</taxon>
        <taxon>Pseudomonadota</taxon>
        <taxon>Gammaproteobacteria</taxon>
        <taxon>Pasteurellales</taxon>
        <taxon>Pasteurellaceae</taxon>
        <taxon>Avibacterium</taxon>
    </lineage>
</organism>
<accession>A0A379ARI3</accession>
<gene>
    <name evidence="3" type="ORF">NCTC11297_01335</name>
</gene>
<evidence type="ECO:0000313" key="4">
    <source>
        <dbReference type="Proteomes" id="UP000255098"/>
    </source>
</evidence>
<dbReference type="AlphaFoldDB" id="A0A379ARI3"/>